<dbReference type="STRING" id="559515.M4BIY9"/>
<dbReference type="EMBL" id="JH598306">
    <property type="status" value="NOT_ANNOTATED_CDS"/>
    <property type="molecule type" value="Genomic_DNA"/>
</dbReference>
<keyword evidence="2" id="KW-0539">Nucleus</keyword>
<evidence type="ECO:0000256" key="1">
    <source>
        <dbReference type="ARBA" id="ARBA00004604"/>
    </source>
</evidence>
<comment type="subcellular location">
    <subcellularLocation>
        <location evidence="1">Nucleus</location>
        <location evidence="1">Nucleolus</location>
    </subcellularLocation>
</comment>
<dbReference type="AlphaFoldDB" id="M4BIY9"/>
<dbReference type="PANTHER" id="PTHR21686">
    <property type="entry name" value="DEOXYNUCLEOTIDYLTRANSFERASE TERMINAL-INTERACTING PROTEIN 2"/>
    <property type="match status" value="1"/>
</dbReference>
<dbReference type="PANTHER" id="PTHR21686:SF12">
    <property type="entry name" value="DEOXYNUCLEOTIDYLTRANSFERASE TERMINAL-INTERACTING PROTEIN 2"/>
    <property type="match status" value="1"/>
</dbReference>
<organism evidence="5 6">
    <name type="scientific">Hyaloperonospora arabidopsidis (strain Emoy2)</name>
    <name type="common">Downy mildew agent</name>
    <name type="synonym">Peronospora arabidopsidis</name>
    <dbReference type="NCBI Taxonomy" id="559515"/>
    <lineage>
        <taxon>Eukaryota</taxon>
        <taxon>Sar</taxon>
        <taxon>Stramenopiles</taxon>
        <taxon>Oomycota</taxon>
        <taxon>Peronosporomycetes</taxon>
        <taxon>Peronosporales</taxon>
        <taxon>Peronosporaceae</taxon>
        <taxon>Hyaloperonospora</taxon>
    </lineage>
</organism>
<reference evidence="5" key="2">
    <citation type="submission" date="2015-06" db="UniProtKB">
        <authorList>
            <consortium name="EnsemblProtists"/>
        </authorList>
    </citation>
    <scope>IDENTIFICATION</scope>
    <source>
        <strain evidence="5">Emoy2</strain>
    </source>
</reference>
<name>M4BIY9_HYAAE</name>
<dbReference type="EnsemblProtists" id="HpaT806366">
    <property type="protein sequence ID" value="HpaP806366"/>
    <property type="gene ID" value="HpaG806366"/>
</dbReference>
<feature type="region of interest" description="Disordered" evidence="3">
    <location>
        <begin position="59"/>
        <end position="90"/>
    </location>
</feature>
<dbReference type="GO" id="GO:0006396">
    <property type="term" value="P:RNA processing"/>
    <property type="evidence" value="ECO:0007669"/>
    <property type="project" value="TreeGrafter"/>
</dbReference>
<sequence length="326" mass="36445">MVETRRTSRRLQAKAAAVASSPTPSTGRSIEASSATTCEPHCTSEEIKNWVPGRRTESNQLQAQGVPIVELEEQQTSRKTETGAEDEDGDFLEIKQEEEEEEDEDVEQYALLAASGLNLSSRCTSGLSSEPIAASAKRTVAAAALVKRRMVSDQLDSGASQFQEFFSFGGTKRSTAAALRADAQAIEEAKIIAASRKAVAHSERQRVESQHKKSAGRRWFNFESEEMTADARRDFALLRMRNYLDPKKFYKSSDHSRALPKHFQMGQVIEGAHEFHSARLTKKQRRQTFTDEIMADEAVVQYTHRVAGNIQAARSSQGRTKKKRRY</sequence>
<evidence type="ECO:0000259" key="4">
    <source>
        <dbReference type="Pfam" id="PF08698"/>
    </source>
</evidence>
<dbReference type="Proteomes" id="UP000011713">
    <property type="component" value="Unassembled WGS sequence"/>
</dbReference>
<proteinExistence type="predicted"/>
<dbReference type="VEuPathDB" id="FungiDB:HpaG806366"/>
<accession>M4BIY9</accession>
<dbReference type="InterPro" id="IPR014810">
    <property type="entry name" value="Fcf2_C"/>
</dbReference>
<dbReference type="InParanoid" id="M4BIY9"/>
<dbReference type="InterPro" id="IPR039883">
    <property type="entry name" value="Fcf2/DNTTIP2"/>
</dbReference>
<dbReference type="GO" id="GO:0003723">
    <property type="term" value="F:RNA binding"/>
    <property type="evidence" value="ECO:0007669"/>
    <property type="project" value="TreeGrafter"/>
</dbReference>
<dbReference type="GO" id="GO:0005730">
    <property type="term" value="C:nucleolus"/>
    <property type="evidence" value="ECO:0007669"/>
    <property type="project" value="UniProtKB-SubCell"/>
</dbReference>
<dbReference type="eggNOG" id="KOG3100">
    <property type="taxonomic scope" value="Eukaryota"/>
</dbReference>
<protein>
    <recommendedName>
        <fullName evidence="4">Fcf2 pre-rRNA processing C-terminal domain-containing protein</fullName>
    </recommendedName>
</protein>
<evidence type="ECO:0000313" key="6">
    <source>
        <dbReference type="Proteomes" id="UP000011713"/>
    </source>
</evidence>
<reference evidence="6" key="1">
    <citation type="journal article" date="2010" name="Science">
        <title>Signatures of adaptation to obligate biotrophy in the Hyaloperonospora arabidopsidis genome.</title>
        <authorList>
            <person name="Baxter L."/>
            <person name="Tripathy S."/>
            <person name="Ishaque N."/>
            <person name="Boot N."/>
            <person name="Cabral A."/>
            <person name="Kemen E."/>
            <person name="Thines M."/>
            <person name="Ah-Fong A."/>
            <person name="Anderson R."/>
            <person name="Badejoko W."/>
            <person name="Bittner-Eddy P."/>
            <person name="Boore J.L."/>
            <person name="Chibucos M.C."/>
            <person name="Coates M."/>
            <person name="Dehal P."/>
            <person name="Delehaunty K."/>
            <person name="Dong S."/>
            <person name="Downton P."/>
            <person name="Dumas B."/>
            <person name="Fabro G."/>
            <person name="Fronick C."/>
            <person name="Fuerstenberg S.I."/>
            <person name="Fulton L."/>
            <person name="Gaulin E."/>
            <person name="Govers F."/>
            <person name="Hughes L."/>
            <person name="Humphray S."/>
            <person name="Jiang R.H."/>
            <person name="Judelson H."/>
            <person name="Kamoun S."/>
            <person name="Kyung K."/>
            <person name="Meijer H."/>
            <person name="Minx P."/>
            <person name="Morris P."/>
            <person name="Nelson J."/>
            <person name="Phuntumart V."/>
            <person name="Qutob D."/>
            <person name="Rehmany A."/>
            <person name="Rougon-Cardoso A."/>
            <person name="Ryden P."/>
            <person name="Torto-Alalibo T."/>
            <person name="Studholme D."/>
            <person name="Wang Y."/>
            <person name="Win J."/>
            <person name="Wood J."/>
            <person name="Clifton S.W."/>
            <person name="Rogers J."/>
            <person name="Van den Ackerveken G."/>
            <person name="Jones J.D."/>
            <person name="McDowell J.M."/>
            <person name="Beynon J."/>
            <person name="Tyler B.M."/>
        </authorList>
    </citation>
    <scope>NUCLEOTIDE SEQUENCE [LARGE SCALE GENOMIC DNA]</scope>
    <source>
        <strain evidence="6">Emoy2</strain>
    </source>
</reference>
<feature type="domain" description="Fcf2 pre-rRNA processing C-terminal" evidence="4">
    <location>
        <begin position="212"/>
        <end position="305"/>
    </location>
</feature>
<evidence type="ECO:0000256" key="3">
    <source>
        <dbReference type="SAM" id="MobiDB-lite"/>
    </source>
</evidence>
<keyword evidence="6" id="KW-1185">Reference proteome</keyword>
<evidence type="ECO:0000256" key="2">
    <source>
        <dbReference type="ARBA" id="ARBA00023242"/>
    </source>
</evidence>
<dbReference type="Pfam" id="PF08698">
    <property type="entry name" value="Fcf2"/>
    <property type="match status" value="1"/>
</dbReference>
<dbReference type="HOGENOM" id="CLU_052758_0_0_1"/>
<feature type="region of interest" description="Disordered" evidence="3">
    <location>
        <begin position="1"/>
        <end position="43"/>
    </location>
</feature>
<evidence type="ECO:0000313" key="5">
    <source>
        <dbReference type="EnsemblProtists" id="HpaP806366"/>
    </source>
</evidence>
<feature type="compositionally biased region" description="Polar residues" evidence="3">
    <location>
        <begin position="20"/>
        <end position="37"/>
    </location>
</feature>